<sequence length="378" mass="41616">MSDAMEAFRAISALPSQWPGLVIALPLGGFAIDTRLPFGLASATGVWGSIADLVKIALSRIFPKLRVIKWVDDFIFLKPAAEPISLDEVHEATEELGFPWHPTKRSEFATTVKYLGFHWDLAAHTVTLPDDKRAHFAERVKSFTTSDPKSLKDVRELAGSVQHIAMMARDLAPHTAEIIAFLSAWNSQPPYKKLHVPSAVQSEAKTWLRALGGELIRSIAVPPTTFPHVIYVDASTSWGVGVTSGEQWAAWMLLSGWDKDNRGIGWAEAAALELGVRQAVAMGARNCRVEVYSDNKGVIGAFRRGRSRGRSANSIMRSLIAFEMEHHLDVRVTYVSTHINPADAPSRGEALPGQFLPVFETPAPLRPFLNAIRVNRLV</sequence>
<dbReference type="Proteomes" id="UP000077671">
    <property type="component" value="Unassembled WGS sequence"/>
</dbReference>
<dbReference type="AlphaFoldDB" id="A0A8T8SCJ3"/>
<dbReference type="InterPro" id="IPR052055">
    <property type="entry name" value="Hepadnavirus_pol/RT"/>
</dbReference>
<reference evidence="1" key="2">
    <citation type="journal article" date="2019" name="IMA Fungus">
        <title>Genome sequencing and comparison of five Tilletia species to identify candidate genes for the detection of regulated species infecting wheat.</title>
        <authorList>
            <person name="Nguyen H.D.T."/>
            <person name="Sultana T."/>
            <person name="Kesanakurti P."/>
            <person name="Hambleton S."/>
        </authorList>
    </citation>
    <scope>NUCLEOTIDE SEQUENCE</scope>
    <source>
        <strain evidence="1">DAOMC 238032</strain>
    </source>
</reference>
<dbReference type="Gene3D" id="3.30.420.10">
    <property type="entry name" value="Ribonuclease H-like superfamily/Ribonuclease H"/>
    <property type="match status" value="1"/>
</dbReference>
<dbReference type="PANTHER" id="PTHR33050:SF7">
    <property type="entry name" value="RIBONUCLEASE H"/>
    <property type="match status" value="1"/>
</dbReference>
<dbReference type="InterPro" id="IPR043502">
    <property type="entry name" value="DNA/RNA_pol_sf"/>
</dbReference>
<dbReference type="GO" id="GO:0003676">
    <property type="term" value="F:nucleic acid binding"/>
    <property type="evidence" value="ECO:0007669"/>
    <property type="project" value="InterPro"/>
</dbReference>
<evidence type="ECO:0008006" key="3">
    <source>
        <dbReference type="Google" id="ProtNLM"/>
    </source>
</evidence>
<reference evidence="1" key="1">
    <citation type="submission" date="2016-04" db="EMBL/GenBank/DDBJ databases">
        <authorList>
            <person name="Nguyen H.D."/>
            <person name="Kesanakurti P."/>
            <person name="Cullis J."/>
            <person name="Levesque C.A."/>
            <person name="Hambleton S."/>
        </authorList>
    </citation>
    <scope>NUCLEOTIDE SEQUENCE</scope>
    <source>
        <strain evidence="1">DAOMC 238032</strain>
    </source>
</reference>
<gene>
    <name evidence="1" type="ORF">A4X03_0g9196</name>
</gene>
<comment type="caution">
    <text evidence="1">The sequence shown here is derived from an EMBL/GenBank/DDBJ whole genome shotgun (WGS) entry which is preliminary data.</text>
</comment>
<protein>
    <recommendedName>
        <fullName evidence="3">Reverse transcriptase domain-containing protein</fullName>
    </recommendedName>
</protein>
<name>A0A8T8SCJ3_9BASI</name>
<dbReference type="PANTHER" id="PTHR33050">
    <property type="entry name" value="REVERSE TRANSCRIPTASE DOMAIN-CONTAINING PROTEIN"/>
    <property type="match status" value="1"/>
</dbReference>
<proteinExistence type="predicted"/>
<dbReference type="InterPro" id="IPR036397">
    <property type="entry name" value="RNaseH_sf"/>
</dbReference>
<dbReference type="EMBL" id="LWDD02003420">
    <property type="protein sequence ID" value="KAE8237198.1"/>
    <property type="molecule type" value="Genomic_DNA"/>
</dbReference>
<dbReference type="SUPFAM" id="SSF56672">
    <property type="entry name" value="DNA/RNA polymerases"/>
    <property type="match status" value="1"/>
</dbReference>
<accession>A0A8T8SCJ3</accession>
<evidence type="ECO:0000313" key="1">
    <source>
        <dbReference type="EMBL" id="KAE8237198.1"/>
    </source>
</evidence>
<evidence type="ECO:0000313" key="2">
    <source>
        <dbReference type="Proteomes" id="UP000077671"/>
    </source>
</evidence>
<organism evidence="1 2">
    <name type="scientific">Tilletia caries</name>
    <name type="common">wheat bunt fungus</name>
    <dbReference type="NCBI Taxonomy" id="13290"/>
    <lineage>
        <taxon>Eukaryota</taxon>
        <taxon>Fungi</taxon>
        <taxon>Dikarya</taxon>
        <taxon>Basidiomycota</taxon>
        <taxon>Ustilaginomycotina</taxon>
        <taxon>Exobasidiomycetes</taxon>
        <taxon>Tilletiales</taxon>
        <taxon>Tilletiaceae</taxon>
        <taxon>Tilletia</taxon>
    </lineage>
</organism>